<reference evidence="1 2" key="1">
    <citation type="submission" date="2017-02" db="EMBL/GenBank/DDBJ databases">
        <authorList>
            <person name="Peterson S.W."/>
        </authorList>
    </citation>
    <scope>NUCLEOTIDE SEQUENCE [LARGE SCALE GENOMIC DNA]</scope>
    <source>
        <strain evidence="1 2">S285</strain>
    </source>
</reference>
<keyword evidence="2" id="KW-1185">Reference proteome</keyword>
<sequence length="295" mass="33333">MTIQIQQQLRARQINESDLSLVVDLLARKFPSCSREYFDRGLDRLARRPAPTGYPRFGYMLESQGAPVGVVLTIFSTRSSNGKTSVRCNLSSWCIDEAFSGCGPFLSAIAVRHKDVTYISESAAPHTWRLMEAQGFVRFCEGRMLTFPALTCRQRIGKARARRFDEREDYGPDLSREERDILIAHSNYGCLAYVVEEERGAHPFVFLRRRIPRRLLSTLELIYCRSVEDYRHYAGPLGRALMARGAFSVVLDANHPIPDLVGEYSPVVMGKYIKGPALPRFGDLAFSEAALFGRP</sequence>
<dbReference type="Proteomes" id="UP000193978">
    <property type="component" value="Chromosome"/>
</dbReference>
<evidence type="ECO:0000313" key="2">
    <source>
        <dbReference type="Proteomes" id="UP000193978"/>
    </source>
</evidence>
<protein>
    <recommendedName>
        <fullName evidence="3">Acyl-CoA acyltransferase</fullName>
    </recommendedName>
</protein>
<organism evidence="1 2">
    <name type="scientific">Methylocystis bryophila</name>
    <dbReference type="NCBI Taxonomy" id="655015"/>
    <lineage>
        <taxon>Bacteria</taxon>
        <taxon>Pseudomonadati</taxon>
        <taxon>Pseudomonadota</taxon>
        <taxon>Alphaproteobacteria</taxon>
        <taxon>Hyphomicrobiales</taxon>
        <taxon>Methylocystaceae</taxon>
        <taxon>Methylocystis</taxon>
    </lineage>
</organism>
<dbReference type="AlphaFoldDB" id="A0A1W6MV43"/>
<dbReference type="KEGG" id="mbry:B1812_10830"/>
<dbReference type="OrthoDB" id="8209564at2"/>
<dbReference type="EMBL" id="CP019948">
    <property type="protein sequence ID" value="ARN81483.1"/>
    <property type="molecule type" value="Genomic_DNA"/>
</dbReference>
<evidence type="ECO:0008006" key="3">
    <source>
        <dbReference type="Google" id="ProtNLM"/>
    </source>
</evidence>
<evidence type="ECO:0000313" key="1">
    <source>
        <dbReference type="EMBL" id="ARN81483.1"/>
    </source>
</evidence>
<accession>A0A1W6MV43</accession>
<gene>
    <name evidence="1" type="ORF">B1812_10830</name>
</gene>
<name>A0A1W6MV43_9HYPH</name>
<dbReference type="RefSeq" id="WP_085771593.1">
    <property type="nucleotide sequence ID" value="NZ_AP027149.1"/>
</dbReference>
<proteinExistence type="predicted"/>